<evidence type="ECO:0000313" key="2">
    <source>
        <dbReference type="EMBL" id="GAI16627.1"/>
    </source>
</evidence>
<accession>X1LBE4</accession>
<keyword evidence="1" id="KW-0472">Membrane</keyword>
<reference evidence="2" key="1">
    <citation type="journal article" date="2014" name="Front. Microbiol.">
        <title>High frequency of phylogenetically diverse reductive dehalogenase-homologous genes in deep subseafloor sedimentary metagenomes.</title>
        <authorList>
            <person name="Kawai M."/>
            <person name="Futagami T."/>
            <person name="Toyoda A."/>
            <person name="Takaki Y."/>
            <person name="Nishi S."/>
            <person name="Hori S."/>
            <person name="Arai W."/>
            <person name="Tsubouchi T."/>
            <person name="Morono Y."/>
            <person name="Uchiyama I."/>
            <person name="Ito T."/>
            <person name="Fujiyama A."/>
            <person name="Inagaki F."/>
            <person name="Takami H."/>
        </authorList>
    </citation>
    <scope>NUCLEOTIDE SEQUENCE</scope>
    <source>
        <strain evidence="2">Expedition CK06-06</strain>
    </source>
</reference>
<keyword evidence="1" id="KW-1133">Transmembrane helix</keyword>
<gene>
    <name evidence="2" type="ORF">S06H3_16432</name>
</gene>
<evidence type="ECO:0000256" key="1">
    <source>
        <dbReference type="SAM" id="Phobius"/>
    </source>
</evidence>
<protein>
    <submittedName>
        <fullName evidence="2">Uncharacterized protein</fullName>
    </submittedName>
</protein>
<dbReference type="AlphaFoldDB" id="X1LBE4"/>
<proteinExistence type="predicted"/>
<keyword evidence="1" id="KW-0812">Transmembrane</keyword>
<sequence>MTALEYLKVVTELGAMGVLGVVVWLFVKGKVVSEQSVMKLMEAQTNHIGDLRDDIKAKMNEMIKLLQDIRDNGAMNKKK</sequence>
<dbReference type="EMBL" id="BARV01008130">
    <property type="protein sequence ID" value="GAI16627.1"/>
    <property type="molecule type" value="Genomic_DNA"/>
</dbReference>
<feature type="transmembrane region" description="Helical" evidence="1">
    <location>
        <begin position="6"/>
        <end position="27"/>
    </location>
</feature>
<comment type="caution">
    <text evidence="2">The sequence shown here is derived from an EMBL/GenBank/DDBJ whole genome shotgun (WGS) entry which is preliminary data.</text>
</comment>
<organism evidence="2">
    <name type="scientific">marine sediment metagenome</name>
    <dbReference type="NCBI Taxonomy" id="412755"/>
    <lineage>
        <taxon>unclassified sequences</taxon>
        <taxon>metagenomes</taxon>
        <taxon>ecological metagenomes</taxon>
    </lineage>
</organism>
<name>X1LBE4_9ZZZZ</name>